<proteinExistence type="predicted"/>
<organism evidence="1 2">
    <name type="scientific">Shewanella surugensis</name>
    <dbReference type="NCBI Taxonomy" id="212020"/>
    <lineage>
        <taxon>Bacteria</taxon>
        <taxon>Pseudomonadati</taxon>
        <taxon>Pseudomonadota</taxon>
        <taxon>Gammaproteobacteria</taxon>
        <taxon>Alteromonadales</taxon>
        <taxon>Shewanellaceae</taxon>
        <taxon>Shewanella</taxon>
    </lineage>
</organism>
<dbReference type="Proteomes" id="UP001203423">
    <property type="component" value="Unassembled WGS sequence"/>
</dbReference>
<dbReference type="PANTHER" id="PTHR11570:SF0">
    <property type="entry name" value="S-ADENOSYLMETHIONINE DECARBOXYLASE PROENZYME"/>
    <property type="match status" value="1"/>
</dbReference>
<keyword evidence="2" id="KW-1185">Reference proteome</keyword>
<dbReference type="Gene3D" id="3.60.90.10">
    <property type="entry name" value="S-adenosylmethionine decarboxylase"/>
    <property type="match status" value="1"/>
</dbReference>
<dbReference type="SUPFAM" id="SSF56276">
    <property type="entry name" value="S-adenosylmethionine decarboxylase"/>
    <property type="match status" value="1"/>
</dbReference>
<gene>
    <name evidence="1" type="ORF">L2764_17250</name>
</gene>
<evidence type="ECO:0000313" key="1">
    <source>
        <dbReference type="EMBL" id="MCL1126176.1"/>
    </source>
</evidence>
<dbReference type="InterPro" id="IPR048283">
    <property type="entry name" value="AdoMetDC-like"/>
</dbReference>
<dbReference type="InterPro" id="IPR018166">
    <property type="entry name" value="S-AdoMet_deCO2ase_CS"/>
</dbReference>
<accession>A0ABT0LEP5</accession>
<protein>
    <submittedName>
        <fullName evidence="1">S-adenosylmethionine decarboxylase proenzyme</fullName>
    </submittedName>
</protein>
<dbReference type="InterPro" id="IPR016067">
    <property type="entry name" value="S-AdoMet_deCO2ase_core"/>
</dbReference>
<comment type="caution">
    <text evidence="1">The sequence shown here is derived from an EMBL/GenBank/DDBJ whole genome shotgun (WGS) entry which is preliminary data.</text>
</comment>
<reference evidence="1 2" key="1">
    <citation type="submission" date="2022-01" db="EMBL/GenBank/DDBJ databases">
        <title>Whole genome-based taxonomy of the Shewanellaceae.</title>
        <authorList>
            <person name="Martin-Rodriguez A.J."/>
        </authorList>
    </citation>
    <scope>NUCLEOTIDE SEQUENCE [LARGE SCALE GENOMIC DNA]</scope>
    <source>
        <strain evidence="1 2">DSM 17177</strain>
    </source>
</reference>
<dbReference type="Pfam" id="PF01536">
    <property type="entry name" value="SAM_decarbox"/>
    <property type="match status" value="1"/>
</dbReference>
<dbReference type="PROSITE" id="PS01336">
    <property type="entry name" value="ADOMETDC"/>
    <property type="match status" value="1"/>
</dbReference>
<dbReference type="EMBL" id="JAKIKS010000076">
    <property type="protein sequence ID" value="MCL1126176.1"/>
    <property type="molecule type" value="Genomic_DNA"/>
</dbReference>
<name>A0ABT0LEP5_9GAMM</name>
<evidence type="ECO:0000313" key="2">
    <source>
        <dbReference type="Proteomes" id="UP001203423"/>
    </source>
</evidence>
<sequence>MSAQAPSLRQFERFFWEQILSHAGANILSQISNDNCDAYLLSESSLFVWDKQFLMLTCGDSTLIESLLHFIEQVDEDAIIQLHYHRKSEFIPYLQRHHFMDDLKRINQKVTGSAFRVGHLDSHHQYVFCANNGSSEPQLRGCELVMYHIRGEFADYLLSEHPSAEGIRSRLGLEQSFPHFVFDDHCFSPFGYSVNGIYADQYVTIHITPQAQSSYVSLETNLKITAEYPAVLSGFLSMFSPLKWDVMTLNNPLPDSPWDDAFCSLQSQLPLSETERLFFYQYQQNNTEVLIPYAL</sequence>
<dbReference type="PANTHER" id="PTHR11570">
    <property type="entry name" value="S-ADENOSYLMETHIONINE DECARBOXYLASE"/>
    <property type="match status" value="1"/>
</dbReference>